<dbReference type="InterPro" id="IPR013968">
    <property type="entry name" value="PKS_KR"/>
</dbReference>
<dbReference type="InterPro" id="IPR001227">
    <property type="entry name" value="Ac_transferase_dom_sf"/>
</dbReference>
<dbReference type="FunFam" id="1.10.1200.10:FF:000007">
    <property type="entry name" value="Probable polyketide synthase pks17"/>
    <property type="match status" value="1"/>
</dbReference>
<accession>A0A223RT75</accession>
<feature type="compositionally biased region" description="Acidic residues" evidence="4">
    <location>
        <begin position="905"/>
        <end position="925"/>
    </location>
</feature>
<feature type="region of interest" description="Disordered" evidence="4">
    <location>
        <begin position="734"/>
        <end position="753"/>
    </location>
</feature>
<dbReference type="InterPro" id="IPR016035">
    <property type="entry name" value="Acyl_Trfase/lysoPLipase"/>
</dbReference>
<dbReference type="KEGG" id="aey:CDG81_13180"/>
<evidence type="ECO:0000259" key="5">
    <source>
        <dbReference type="PROSITE" id="PS50075"/>
    </source>
</evidence>
<dbReference type="Gene3D" id="3.40.366.10">
    <property type="entry name" value="Malonyl-Coenzyme A Acyl Carrier Protein, domain 2"/>
    <property type="match status" value="1"/>
</dbReference>
<protein>
    <recommendedName>
        <fullName evidence="5">Carrier domain-containing protein</fullName>
    </recommendedName>
</protein>
<organism evidence="6 7">
    <name type="scientific">Actinopolyspora erythraea</name>
    <dbReference type="NCBI Taxonomy" id="414996"/>
    <lineage>
        <taxon>Bacteria</taxon>
        <taxon>Bacillati</taxon>
        <taxon>Actinomycetota</taxon>
        <taxon>Actinomycetes</taxon>
        <taxon>Actinopolysporales</taxon>
        <taxon>Actinopolysporaceae</taxon>
        <taxon>Actinopolyspora</taxon>
    </lineage>
</organism>
<dbReference type="InterPro" id="IPR009081">
    <property type="entry name" value="PP-bd_ACP"/>
</dbReference>
<dbReference type="PROSITE" id="PS00012">
    <property type="entry name" value="PHOSPHOPANTETHEINE"/>
    <property type="match status" value="1"/>
</dbReference>
<evidence type="ECO:0000256" key="4">
    <source>
        <dbReference type="SAM" id="MobiDB-lite"/>
    </source>
</evidence>
<evidence type="ECO:0000313" key="7">
    <source>
        <dbReference type="Proteomes" id="UP000215043"/>
    </source>
</evidence>
<sequence length="925" mass="98507">MVQPVLFVVMVSLARLWRACGVVPSAVVGHSQGEIAAAVVAGVLSVEDGVRVVALRARALRALAGHGGMISVRAGRSDVDKLLADDSWTGRLEVAAVNGPDAVVVAGNAPAAREFLEYCEAMDIRARAIPVDYASHTAHVESVRDELARALAGIVPRSAEVPFFSTLSGDFLDGTELDAEYWYRNLRHPVEFHSAVRTLTDQGYATFIEASPNPVLGASIQETLDDTESEAAVLTTLERDAGDADRFLAALAEAHTRGVAIDWEAVLGRAELADLPGYPFQGKRFWLLPERTAPRDDLDDWFYRVDWTEVPCPEPASLDGRWLVVVPEGHEDGWATEVRDALAEAGARPEVVRAGDELGDCAGVVSLLALEGDGAVRTLALVQALDAAGTEAPLWMVTFGAVGAGGPVNRPHQAMLWGLGQVASLERGPHWTGLLDLPQTPDPALRGKLTAMLTGQEDQVAVRADAVRARRLSSAHVTATSGYTVPSGTILLTGGNTGIGAEVARWLAERGAEHLALVSRRGPRTEGIDDLTASLTRLGARVSVHSCDVSSRESVRELVHDLAQQGDIVRGVVHAAGLPQRAALNDMDEAAFNDVVAAKVEGAVHLDELCPDAELFLLFSSGAAVWGSARQGAYAAGNAFLDAFAQYRRGRGLPATSVAWGLWAAGGMTGDEEAVSFLRERGLRAMPVPRALAALDRVLAADETTVVVTDVDWSPFVESYTATRHRPLLDRLVTTTSPQRAGETGEPETESLRDRLAGLPRAERRAELVRLVRGNAATVLGHEDPKAAPASTPFKDLGFDSLAAVRMRNMLNAATGLRLPATLVFDHPNALAVADFLEAELDTESSEGRPSALAGLEALEEALPEVPETEREKLAQRLERVLAALRPAARATDTSGTDAHSSGDELNEAGVDELLEALGQELDDE</sequence>
<dbReference type="Pfam" id="PF08659">
    <property type="entry name" value="KR"/>
    <property type="match status" value="1"/>
</dbReference>
<evidence type="ECO:0000256" key="1">
    <source>
        <dbReference type="ARBA" id="ARBA00022450"/>
    </source>
</evidence>
<dbReference type="CDD" id="cd08952">
    <property type="entry name" value="KR_1_SDR_x"/>
    <property type="match status" value="1"/>
</dbReference>
<dbReference type="SUPFAM" id="SSF47336">
    <property type="entry name" value="ACP-like"/>
    <property type="match status" value="1"/>
</dbReference>
<feature type="domain" description="Carrier" evidence="5">
    <location>
        <begin position="763"/>
        <end position="841"/>
    </location>
</feature>
<dbReference type="InterPro" id="IPR006162">
    <property type="entry name" value="Ppantetheine_attach_site"/>
</dbReference>
<keyword evidence="2" id="KW-0597">Phosphoprotein</keyword>
<dbReference type="PROSITE" id="PS50075">
    <property type="entry name" value="CARRIER"/>
    <property type="match status" value="1"/>
</dbReference>
<dbReference type="InterPro" id="IPR050091">
    <property type="entry name" value="PKS_NRPS_Biosynth_Enz"/>
</dbReference>
<dbReference type="Gene3D" id="3.30.70.3290">
    <property type="match status" value="1"/>
</dbReference>
<dbReference type="SMART" id="SM00822">
    <property type="entry name" value="PKS_KR"/>
    <property type="match status" value="1"/>
</dbReference>
<dbReference type="AlphaFoldDB" id="A0A223RT75"/>
<evidence type="ECO:0000256" key="2">
    <source>
        <dbReference type="ARBA" id="ARBA00022553"/>
    </source>
</evidence>
<dbReference type="SUPFAM" id="SSF55048">
    <property type="entry name" value="Probable ACP-binding domain of malonyl-CoA ACP transacylase"/>
    <property type="match status" value="1"/>
</dbReference>
<dbReference type="InterPro" id="IPR020806">
    <property type="entry name" value="PKS_PP-bd"/>
</dbReference>
<dbReference type="InterPro" id="IPR057326">
    <property type="entry name" value="KR_dom"/>
</dbReference>
<dbReference type="InterPro" id="IPR036736">
    <property type="entry name" value="ACP-like_sf"/>
</dbReference>
<gene>
    <name evidence="6" type="ORF">CDG81_13180</name>
</gene>
<dbReference type="InterPro" id="IPR036291">
    <property type="entry name" value="NAD(P)-bd_dom_sf"/>
</dbReference>
<dbReference type="SUPFAM" id="SSF51735">
    <property type="entry name" value="NAD(P)-binding Rossmann-fold domains"/>
    <property type="match status" value="2"/>
</dbReference>
<proteinExistence type="predicted"/>
<evidence type="ECO:0000256" key="3">
    <source>
        <dbReference type="ARBA" id="ARBA00022679"/>
    </source>
</evidence>
<dbReference type="Pfam" id="PF00698">
    <property type="entry name" value="Acyl_transf_1"/>
    <property type="match status" value="1"/>
</dbReference>
<dbReference type="GO" id="GO:0031177">
    <property type="term" value="F:phosphopantetheine binding"/>
    <property type="evidence" value="ECO:0007669"/>
    <property type="project" value="InterPro"/>
</dbReference>
<keyword evidence="1" id="KW-0596">Phosphopantetheine</keyword>
<dbReference type="InterPro" id="IPR016036">
    <property type="entry name" value="Malonyl_transacylase_ACP-bd"/>
</dbReference>
<dbReference type="SMART" id="SM00823">
    <property type="entry name" value="PKS_PP"/>
    <property type="match status" value="1"/>
</dbReference>
<name>A0A223RT75_9ACTN</name>
<dbReference type="PANTHER" id="PTHR43775:SF37">
    <property type="entry name" value="SI:DKEY-61P9.11"/>
    <property type="match status" value="1"/>
</dbReference>
<dbReference type="SUPFAM" id="SSF52151">
    <property type="entry name" value="FabD/lysophospholipase-like"/>
    <property type="match status" value="1"/>
</dbReference>
<keyword evidence="3" id="KW-0808">Transferase</keyword>
<dbReference type="PANTHER" id="PTHR43775">
    <property type="entry name" value="FATTY ACID SYNTHASE"/>
    <property type="match status" value="1"/>
</dbReference>
<dbReference type="Gene3D" id="1.10.1200.10">
    <property type="entry name" value="ACP-like"/>
    <property type="match status" value="1"/>
</dbReference>
<dbReference type="InterPro" id="IPR014043">
    <property type="entry name" value="Acyl_transferase_dom"/>
</dbReference>
<dbReference type="EMBL" id="CP022752">
    <property type="protein sequence ID" value="ASU79082.1"/>
    <property type="molecule type" value="Genomic_DNA"/>
</dbReference>
<dbReference type="Proteomes" id="UP000215043">
    <property type="component" value="Chromosome"/>
</dbReference>
<feature type="region of interest" description="Disordered" evidence="4">
    <location>
        <begin position="885"/>
        <end position="925"/>
    </location>
</feature>
<dbReference type="SMART" id="SM01294">
    <property type="entry name" value="PKS_PP_betabranch"/>
    <property type="match status" value="1"/>
</dbReference>
<dbReference type="Gene3D" id="3.40.50.720">
    <property type="entry name" value="NAD(P)-binding Rossmann-like Domain"/>
    <property type="match status" value="1"/>
</dbReference>
<reference evidence="6 7" key="1">
    <citation type="submission" date="2017-08" db="EMBL/GenBank/DDBJ databases">
        <title>The complete genome sequence of moderately halophilic actinomycete Actinopolyspora erythraea YIM 90600, the producer of novel erythromycin, novel actinopolysporins A-C and tubercidin.</title>
        <authorList>
            <person name="Yin M."/>
            <person name="Tang S."/>
        </authorList>
    </citation>
    <scope>NUCLEOTIDE SEQUENCE [LARGE SCALE GENOMIC DNA]</scope>
    <source>
        <strain evidence="6 7">YIM 90600</strain>
    </source>
</reference>
<evidence type="ECO:0000313" key="6">
    <source>
        <dbReference type="EMBL" id="ASU79082.1"/>
    </source>
</evidence>
<dbReference type="SMART" id="SM00827">
    <property type="entry name" value="PKS_AT"/>
    <property type="match status" value="1"/>
</dbReference>
<dbReference type="GO" id="GO:0006633">
    <property type="term" value="P:fatty acid biosynthetic process"/>
    <property type="evidence" value="ECO:0007669"/>
    <property type="project" value="TreeGrafter"/>
</dbReference>
<dbReference type="Pfam" id="PF00550">
    <property type="entry name" value="PP-binding"/>
    <property type="match status" value="1"/>
</dbReference>
<dbReference type="GO" id="GO:0004312">
    <property type="term" value="F:fatty acid synthase activity"/>
    <property type="evidence" value="ECO:0007669"/>
    <property type="project" value="TreeGrafter"/>
</dbReference>